<dbReference type="AlphaFoldDB" id="A0A7X4GE67"/>
<accession>A0A7X4GE67</accession>
<proteinExistence type="predicted"/>
<dbReference type="EMBL" id="WVTD01000002">
    <property type="protein sequence ID" value="MYL96988.1"/>
    <property type="molecule type" value="Genomic_DNA"/>
</dbReference>
<gene>
    <name evidence="3" type="ORF">GR702_04255</name>
</gene>
<comment type="caution">
    <text evidence="3">The sequence shown here is derived from an EMBL/GenBank/DDBJ whole genome shotgun (WGS) entry which is preliminary data.</text>
</comment>
<evidence type="ECO:0000259" key="2">
    <source>
        <dbReference type="Pfam" id="PF07811"/>
    </source>
</evidence>
<sequence length="198" mass="21254">MGRAGALSRRCREDQRGATVVEFAIAAPILITLLLGIYDMGHWAYLTAVLRGAVNQAARSDSLETADTAKADAYVMSIVKGVAPGAIVTSKRVSYYDFADIKRAEAWNDKNGNGVCDRSEAYTDENRNGRWDADVGTEDNGGANDVVLYSVTVTYTPVFFIPFGTGTNTSRTISASVVKKNQPYALQEKYGSAAGTCS</sequence>
<name>A0A7X4GE67_9SPHN</name>
<protein>
    <submittedName>
        <fullName evidence="3">Pilus assembly protein</fullName>
    </submittedName>
</protein>
<dbReference type="InterPro" id="IPR012495">
    <property type="entry name" value="TadE-like_dom"/>
</dbReference>
<keyword evidence="4" id="KW-1185">Reference proteome</keyword>
<evidence type="ECO:0000256" key="1">
    <source>
        <dbReference type="SAM" id="Phobius"/>
    </source>
</evidence>
<evidence type="ECO:0000313" key="4">
    <source>
        <dbReference type="Proteomes" id="UP000465810"/>
    </source>
</evidence>
<reference evidence="3 4" key="1">
    <citation type="submission" date="2019-12" db="EMBL/GenBank/DDBJ databases">
        <authorList>
            <person name="Feng G."/>
            <person name="Zhu H."/>
        </authorList>
    </citation>
    <scope>NUCLEOTIDE SEQUENCE [LARGE SCALE GENOMIC DNA]</scope>
    <source>
        <strain evidence="3 4">FGD1</strain>
    </source>
</reference>
<keyword evidence="1" id="KW-0812">Transmembrane</keyword>
<organism evidence="3 4">
    <name type="scientific">Novosphingobium silvae</name>
    <dbReference type="NCBI Taxonomy" id="2692619"/>
    <lineage>
        <taxon>Bacteria</taxon>
        <taxon>Pseudomonadati</taxon>
        <taxon>Pseudomonadota</taxon>
        <taxon>Alphaproteobacteria</taxon>
        <taxon>Sphingomonadales</taxon>
        <taxon>Sphingomonadaceae</taxon>
        <taxon>Novosphingobium</taxon>
    </lineage>
</organism>
<evidence type="ECO:0000313" key="3">
    <source>
        <dbReference type="EMBL" id="MYL96988.1"/>
    </source>
</evidence>
<feature type="domain" description="TadE-like" evidence="2">
    <location>
        <begin position="17"/>
        <end position="59"/>
    </location>
</feature>
<feature type="transmembrane region" description="Helical" evidence="1">
    <location>
        <begin position="20"/>
        <end position="38"/>
    </location>
</feature>
<keyword evidence="1" id="KW-1133">Transmembrane helix</keyword>
<keyword evidence="1" id="KW-0472">Membrane</keyword>
<dbReference type="Pfam" id="PF07811">
    <property type="entry name" value="TadE"/>
    <property type="match status" value="1"/>
</dbReference>
<dbReference type="RefSeq" id="WP_160984720.1">
    <property type="nucleotide sequence ID" value="NZ_WVTD01000002.1"/>
</dbReference>
<dbReference type="Proteomes" id="UP000465810">
    <property type="component" value="Unassembled WGS sequence"/>
</dbReference>